<dbReference type="EMBL" id="JAMZMM010000329">
    <property type="protein sequence ID" value="MCP2731427.1"/>
    <property type="molecule type" value="Genomic_DNA"/>
</dbReference>
<evidence type="ECO:0000259" key="1">
    <source>
        <dbReference type="Pfam" id="PF12770"/>
    </source>
</evidence>
<keyword evidence="3" id="KW-1185">Reference proteome</keyword>
<accession>A0AAE3GWM8</accession>
<dbReference type="InterPro" id="IPR019734">
    <property type="entry name" value="TPR_rpt"/>
</dbReference>
<dbReference type="PANTHER" id="PTHR10098:SF112">
    <property type="entry name" value="SLR0380 PROTEIN"/>
    <property type="match status" value="1"/>
</dbReference>
<proteinExistence type="predicted"/>
<dbReference type="PANTHER" id="PTHR10098">
    <property type="entry name" value="RAPSYN-RELATED"/>
    <property type="match status" value="1"/>
</dbReference>
<name>A0AAE3GWM8_9CYAN</name>
<dbReference type="AlphaFoldDB" id="A0AAE3GWM8"/>
<reference evidence="2" key="1">
    <citation type="submission" date="2022-06" db="EMBL/GenBank/DDBJ databases">
        <title>New cyanobacteria of genus Symplocastrum in benthos of Lake Baikal.</title>
        <authorList>
            <person name="Sorokovikova E."/>
            <person name="Tikhonova I."/>
            <person name="Krasnopeev A."/>
            <person name="Evseev P."/>
            <person name="Gladkikh A."/>
            <person name="Belykh O."/>
        </authorList>
    </citation>
    <scope>NUCLEOTIDE SEQUENCE</scope>
    <source>
        <strain evidence="2">BBK-W-15</strain>
    </source>
</reference>
<dbReference type="Pfam" id="PF12770">
    <property type="entry name" value="CHAT"/>
    <property type="match status" value="1"/>
</dbReference>
<feature type="domain" description="CHAT" evidence="1">
    <location>
        <begin position="580"/>
        <end position="849"/>
    </location>
</feature>
<sequence length="851" mass="95315">MVGVKHLEDNLSQKTNISICFTQSQLEVFQLQAQIDSSTLLEEGRILYQTGRFAEAAELWQKAAQYYEEKSDSINQSLSLSYISLAYQELGEWQNAQTAITQSLSLITNNQQPITKNKLIFAQILNTQASLQLATGKAETALNTWKQAEKIYSEAGDETGILGSQINQAQALQTLGFYRRAQIILEEINKKLLTAPDSLLKVTGLRSLGVALQVVGDLEKSKAVLEKSLAIAQELDSSIDTSEILFSLGNTANALKKYEYGISLYQKAVEKATNPIVKIESQLNYLSLLVEIEHWRTVWLLLPQIQFQITTLLPSRAAVYAQVNLANITIDMRNTPSLRNSSLPIPNIKDISELLNRAIQQAKTIQDTRAESYAVGELGFLYEQTKEWEKAQKLTQEALNLAQSINADNISYRWQWQMGRILKHQGNLTGAVNVYTEAVKTLKSLRSDLVAINTDVQFSFRDSVEPVYRELVSLLLGANPSQANLEQARSAIESLQLAELDNFFREACLEGKSKSIEQVDSNAAVIYPIILPDRLGVILSLPGKPLVYYQTQLPQTEVDKILDQMLQSMNPAFSNKQRLRISQQIYDWLIKPVETKLTQSEIKTLVFVLDGGFRSLPMAALHDGKQYLVEKYSVAISQGLQLLEPRSLNRKHLKVLTGGITEARQGFSALPGVEVELKQIGTKVNSELLLNQDFTNKTLADQIKSVAFPIVHLATHGQFSSKAEETFLLTWNDRINVKDLDQILRTTDKSDREPIELLVLSACQTAVGDRRATLGLAGVAVRSGARSTLATLWSVRDQSTAELMTEFYRELSQTEVSKAEALRQSQLILLKQSKYQHPFFWAPFVLVGNWL</sequence>
<dbReference type="SMART" id="SM00028">
    <property type="entry name" value="TPR"/>
    <property type="match status" value="7"/>
</dbReference>
<evidence type="ECO:0000313" key="2">
    <source>
        <dbReference type="EMBL" id="MCP2731427.1"/>
    </source>
</evidence>
<organism evidence="2 3">
    <name type="scientific">Limnofasciculus baicalensis BBK-W-15</name>
    <dbReference type="NCBI Taxonomy" id="2699891"/>
    <lineage>
        <taxon>Bacteria</taxon>
        <taxon>Bacillati</taxon>
        <taxon>Cyanobacteriota</taxon>
        <taxon>Cyanophyceae</taxon>
        <taxon>Coleofasciculales</taxon>
        <taxon>Coleofasciculaceae</taxon>
        <taxon>Limnofasciculus</taxon>
        <taxon>Limnofasciculus baicalensis</taxon>
    </lineage>
</organism>
<gene>
    <name evidence="2" type="ORF">NJ959_23655</name>
</gene>
<evidence type="ECO:0000313" key="3">
    <source>
        <dbReference type="Proteomes" id="UP001204953"/>
    </source>
</evidence>
<dbReference type="InterPro" id="IPR011990">
    <property type="entry name" value="TPR-like_helical_dom_sf"/>
</dbReference>
<protein>
    <submittedName>
        <fullName evidence="2">CHAT domain-containing protein</fullName>
    </submittedName>
</protein>
<dbReference type="Proteomes" id="UP001204953">
    <property type="component" value="Unassembled WGS sequence"/>
</dbReference>
<comment type="caution">
    <text evidence="2">The sequence shown here is derived from an EMBL/GenBank/DDBJ whole genome shotgun (WGS) entry which is preliminary data.</text>
</comment>
<dbReference type="Gene3D" id="1.25.40.10">
    <property type="entry name" value="Tetratricopeptide repeat domain"/>
    <property type="match status" value="3"/>
</dbReference>
<dbReference type="InterPro" id="IPR024983">
    <property type="entry name" value="CHAT_dom"/>
</dbReference>
<dbReference type="SUPFAM" id="SSF48452">
    <property type="entry name" value="TPR-like"/>
    <property type="match status" value="3"/>
</dbReference>